<accession>A0A9J5WKU8</accession>
<protein>
    <submittedName>
        <fullName evidence="1">Uncharacterized protein</fullName>
    </submittedName>
</protein>
<organism evidence="1 2">
    <name type="scientific">Solanum commersonii</name>
    <name type="common">Commerson's wild potato</name>
    <name type="synonym">Commerson's nightshade</name>
    <dbReference type="NCBI Taxonomy" id="4109"/>
    <lineage>
        <taxon>Eukaryota</taxon>
        <taxon>Viridiplantae</taxon>
        <taxon>Streptophyta</taxon>
        <taxon>Embryophyta</taxon>
        <taxon>Tracheophyta</taxon>
        <taxon>Spermatophyta</taxon>
        <taxon>Magnoliopsida</taxon>
        <taxon>eudicotyledons</taxon>
        <taxon>Gunneridae</taxon>
        <taxon>Pentapetalae</taxon>
        <taxon>asterids</taxon>
        <taxon>lamiids</taxon>
        <taxon>Solanales</taxon>
        <taxon>Solanaceae</taxon>
        <taxon>Solanoideae</taxon>
        <taxon>Solaneae</taxon>
        <taxon>Solanum</taxon>
    </lineage>
</organism>
<evidence type="ECO:0000313" key="2">
    <source>
        <dbReference type="Proteomes" id="UP000824120"/>
    </source>
</evidence>
<gene>
    <name evidence="1" type="ORF">H5410_056280</name>
</gene>
<comment type="caution">
    <text evidence="1">The sequence shown here is derived from an EMBL/GenBank/DDBJ whole genome shotgun (WGS) entry which is preliminary data.</text>
</comment>
<proteinExistence type="predicted"/>
<dbReference type="EMBL" id="JACXVP010000011">
    <property type="protein sequence ID" value="KAG5576146.1"/>
    <property type="molecule type" value="Genomic_DNA"/>
</dbReference>
<name>A0A9J5WKU8_SOLCO</name>
<sequence>MTSPDNPILKSDEIEQENINFSSVKIEVEDEKYQEKDLDLVDDHRVSGYSYFDWAEWPPLTLEPIYLPVSSIELKNLKETAEEETTPIEYKPFKIVTIM</sequence>
<evidence type="ECO:0000313" key="1">
    <source>
        <dbReference type="EMBL" id="KAG5576146.1"/>
    </source>
</evidence>
<keyword evidence="2" id="KW-1185">Reference proteome</keyword>
<reference evidence="1 2" key="1">
    <citation type="submission" date="2020-09" db="EMBL/GenBank/DDBJ databases">
        <title>De no assembly of potato wild relative species, Solanum commersonii.</title>
        <authorList>
            <person name="Cho K."/>
        </authorList>
    </citation>
    <scope>NUCLEOTIDE SEQUENCE [LARGE SCALE GENOMIC DNA]</scope>
    <source>
        <strain evidence="1">LZ3.2</strain>
        <tissue evidence="1">Leaf</tissue>
    </source>
</reference>
<dbReference type="Proteomes" id="UP000824120">
    <property type="component" value="Chromosome 11"/>
</dbReference>
<dbReference type="AlphaFoldDB" id="A0A9J5WKU8"/>